<gene>
    <name evidence="2" type="ORF">PEBR_21429</name>
</gene>
<comment type="caution">
    <text evidence="2">The sequence shown here is derived from an EMBL/GenBank/DDBJ whole genome shotgun (WGS) entry which is preliminary data.</text>
</comment>
<evidence type="ECO:0000259" key="1">
    <source>
        <dbReference type="Pfam" id="PF01425"/>
    </source>
</evidence>
<protein>
    <submittedName>
        <fullName evidence="2">Amidase family protein</fullName>
    </submittedName>
</protein>
<dbReference type="AlphaFoldDB" id="A0A1S9RLP5"/>
<reference evidence="3" key="1">
    <citation type="submission" date="2015-09" db="EMBL/GenBank/DDBJ databases">
        <authorList>
            <person name="Fill T.P."/>
            <person name="Baretta J.F."/>
            <person name="de Almeida L.G."/>
            <person name="Rocha M."/>
            <person name="de Souza D.H."/>
            <person name="Malavazi I."/>
            <person name="Cerdeira L.T."/>
            <person name="Hong H."/>
            <person name="Samborskyy M."/>
            <person name="de Vasconcelos A.T."/>
            <person name="Leadlay P."/>
            <person name="Rodrigues-Filho E."/>
        </authorList>
    </citation>
    <scope>NUCLEOTIDE SEQUENCE [LARGE SCALE GENOMIC DNA]</scope>
    <source>
        <strain evidence="3">LaBioMMi 136</strain>
    </source>
</reference>
<evidence type="ECO:0000313" key="3">
    <source>
        <dbReference type="Proteomes" id="UP000190744"/>
    </source>
</evidence>
<dbReference type="PANTHER" id="PTHR42678:SF5">
    <property type="entry name" value="GLUTAMYL-TRNA(GLN) AMIDOTRANSFERASE SUBUNIT A"/>
    <property type="match status" value="1"/>
</dbReference>
<dbReference type="Gene3D" id="3.90.1300.10">
    <property type="entry name" value="Amidase signature (AS) domain"/>
    <property type="match status" value="1"/>
</dbReference>
<dbReference type="Proteomes" id="UP000190744">
    <property type="component" value="Unassembled WGS sequence"/>
</dbReference>
<dbReference type="PANTHER" id="PTHR42678">
    <property type="entry name" value="AMIDASE"/>
    <property type="match status" value="1"/>
</dbReference>
<sequence>MGSMSPDLDIPNLTISSFHHALSTGTTTCTDLVTIYLSRITQYDRTLKSIIHINSHALQDAHQKDLQAQSLLQSNAPLPPLHGVPVILKDNFTTIDTPTTAGVAALNTLHTTTDSPVVARLRAAGAIILAKANLHEFALQGTTVSSVGGQTVNPWDGSRTPGGSSGGTAVAVACGFGLVGCGSDTVNSLRSPASACGVVGFRPSWGRVCTEGIVPVSSVQDAVGPMGRCVEDVRNVFDVMKSAGKIESEKVRDGHARTIRIGILDAYFGLDEAPGDLSDEVIRENEIVRGIINEALTAIKTKAGADVELVHVDPASHPDWRFATLHSTADTQIYEFQERLDAFLQLPSVIAPYRSLRDIAESGQYDRHAVTEVFTAPLEDPETFALDSPGYRARLETISALKESVREVFEGNAVDALVYPHQRQFVVRIGAREQPRRNGILAALTGRPAICIPGEFEVSRRRDLWKEGANIGFQAGFSAPTSSAAQGVPIGLELMGRVDGDEELLDLAQRIEGILQQRKVPGMNWIKEAI</sequence>
<name>A0A1S9RLP5_PENBI</name>
<dbReference type="InterPro" id="IPR023631">
    <property type="entry name" value="Amidase_dom"/>
</dbReference>
<dbReference type="Pfam" id="PF01425">
    <property type="entry name" value="Amidase"/>
    <property type="match status" value="1"/>
</dbReference>
<dbReference type="SUPFAM" id="SSF75304">
    <property type="entry name" value="Amidase signature (AS) enzymes"/>
    <property type="match status" value="1"/>
</dbReference>
<accession>A0A1S9RLP5</accession>
<organism evidence="2 3">
    <name type="scientific">Penicillium brasilianum</name>
    <dbReference type="NCBI Taxonomy" id="104259"/>
    <lineage>
        <taxon>Eukaryota</taxon>
        <taxon>Fungi</taxon>
        <taxon>Dikarya</taxon>
        <taxon>Ascomycota</taxon>
        <taxon>Pezizomycotina</taxon>
        <taxon>Eurotiomycetes</taxon>
        <taxon>Eurotiomycetidae</taxon>
        <taxon>Eurotiales</taxon>
        <taxon>Aspergillaceae</taxon>
        <taxon>Penicillium</taxon>
    </lineage>
</organism>
<dbReference type="InterPro" id="IPR036928">
    <property type="entry name" value="AS_sf"/>
</dbReference>
<dbReference type="EMBL" id="LJBN01000140">
    <property type="protein sequence ID" value="OOQ86452.1"/>
    <property type="molecule type" value="Genomic_DNA"/>
</dbReference>
<feature type="domain" description="Amidase" evidence="1">
    <location>
        <begin position="31"/>
        <end position="505"/>
    </location>
</feature>
<evidence type="ECO:0000313" key="2">
    <source>
        <dbReference type="EMBL" id="OOQ86452.1"/>
    </source>
</evidence>
<proteinExistence type="predicted"/>